<dbReference type="InterPro" id="IPR004563">
    <property type="entry name" value="Apolipo_AcylTrfase"/>
</dbReference>
<dbReference type="SUPFAM" id="SSF56317">
    <property type="entry name" value="Carbon-nitrogen hydrolase"/>
    <property type="match status" value="1"/>
</dbReference>
<reference evidence="10" key="1">
    <citation type="submission" date="2020-05" db="EMBL/GenBank/DDBJ databases">
        <authorList>
            <person name="Chiriac C."/>
            <person name="Salcher M."/>
            <person name="Ghai R."/>
            <person name="Kavagutti S V."/>
        </authorList>
    </citation>
    <scope>NUCLEOTIDE SEQUENCE</scope>
</reference>
<keyword evidence="3" id="KW-0808">Transferase</keyword>
<feature type="transmembrane region" description="Helical" evidence="8">
    <location>
        <begin position="203"/>
        <end position="219"/>
    </location>
</feature>
<dbReference type="HAMAP" id="MF_01148">
    <property type="entry name" value="Lnt"/>
    <property type="match status" value="1"/>
</dbReference>
<dbReference type="NCBIfam" id="TIGR00546">
    <property type="entry name" value="lnt"/>
    <property type="match status" value="1"/>
</dbReference>
<dbReference type="PANTHER" id="PTHR38686">
    <property type="entry name" value="APOLIPOPROTEIN N-ACYLTRANSFERASE"/>
    <property type="match status" value="1"/>
</dbReference>
<evidence type="ECO:0000256" key="2">
    <source>
        <dbReference type="ARBA" id="ARBA00022475"/>
    </source>
</evidence>
<dbReference type="GO" id="GO:0005886">
    <property type="term" value="C:plasma membrane"/>
    <property type="evidence" value="ECO:0007669"/>
    <property type="project" value="UniProtKB-SubCell"/>
</dbReference>
<dbReference type="CDD" id="cd07571">
    <property type="entry name" value="ALP_N-acyl_transferase"/>
    <property type="match status" value="1"/>
</dbReference>
<protein>
    <submittedName>
        <fullName evidence="10">Unannotated protein</fullName>
    </submittedName>
</protein>
<evidence type="ECO:0000256" key="8">
    <source>
        <dbReference type="SAM" id="Phobius"/>
    </source>
</evidence>
<accession>A0A6J6IPI3</accession>
<evidence type="ECO:0000256" key="3">
    <source>
        <dbReference type="ARBA" id="ARBA00022679"/>
    </source>
</evidence>
<name>A0A6J6IPI3_9ZZZZ</name>
<keyword evidence="2" id="KW-1003">Cell membrane</keyword>
<dbReference type="GO" id="GO:0042158">
    <property type="term" value="P:lipoprotein biosynthetic process"/>
    <property type="evidence" value="ECO:0007669"/>
    <property type="project" value="InterPro"/>
</dbReference>
<keyword evidence="7" id="KW-0012">Acyltransferase</keyword>
<feature type="transmembrane region" description="Helical" evidence="8">
    <location>
        <begin position="167"/>
        <end position="191"/>
    </location>
</feature>
<feature type="transmembrane region" description="Helical" evidence="8">
    <location>
        <begin position="88"/>
        <end position="112"/>
    </location>
</feature>
<feature type="transmembrane region" description="Helical" evidence="8">
    <location>
        <begin position="124"/>
        <end position="147"/>
    </location>
</feature>
<comment type="subcellular location">
    <subcellularLocation>
        <location evidence="1">Cell membrane</location>
        <topology evidence="1">Multi-pass membrane protein</topology>
    </subcellularLocation>
</comment>
<dbReference type="Pfam" id="PF20154">
    <property type="entry name" value="LNT_N"/>
    <property type="match status" value="1"/>
</dbReference>
<dbReference type="EMBL" id="CAEZVD010000115">
    <property type="protein sequence ID" value="CAB4626334.1"/>
    <property type="molecule type" value="Genomic_DNA"/>
</dbReference>
<keyword evidence="5 8" id="KW-1133">Transmembrane helix</keyword>
<sequence length="522" mass="57146">MNALIKNRIAGSFIARAALAASGGFISSLAFPRENLWPLIFVAVFALTLSVYRLSALKSFFIGLIGGLAFYLSQIEWLSLYLGPVPWLALSVLEAFIFAVGMATLSLVWRYLDKNLPKQSSLRTLALASAIAVIWTAREWVSISLPYGGFPWSRLAQSQSDSVLAKWVYWGGLGWLTFIVALVSAIFVVWFVKEKNWTVKSEITAAIALVLCFVIPATTKIDTTQSSGSIVVGAVQGNANAGLFSNEVRGSILRNHLDASLLLESKNNDLVPEVVVWPENASDLSPFQSAAAKSAITKFVDQQIKVPLIFGTITERGDSIYNSSILWQPSLGATDWYDKKRPVPFAEYVPDRDFWYQLAPDLIGLVSRGYSFGTRDGIFEVNNAQLGALICFEIAVDDIGRDLVHQGAQVILSQTNNADFGRSDETFQQAAFAKLRAIETGRTVVNISTVGVSAIYEIDGSVLQELPTFEAGAMIEKIQLRDHLTPGVYFGGYIDLGLNLIAAALVLLSLRFALKRKTKEHA</sequence>
<keyword evidence="4 8" id="KW-0812">Transmembrane</keyword>
<feature type="transmembrane region" description="Helical" evidence="8">
    <location>
        <begin position="36"/>
        <end position="54"/>
    </location>
</feature>
<feature type="transmembrane region" description="Helical" evidence="8">
    <location>
        <begin position="488"/>
        <end position="510"/>
    </location>
</feature>
<dbReference type="AlphaFoldDB" id="A0A6J6IPI3"/>
<feature type="transmembrane region" description="Helical" evidence="8">
    <location>
        <begin position="61"/>
        <end position="82"/>
    </location>
</feature>
<evidence type="ECO:0000256" key="7">
    <source>
        <dbReference type="ARBA" id="ARBA00023315"/>
    </source>
</evidence>
<proteinExistence type="inferred from homology"/>
<feature type="domain" description="CN hydrolase" evidence="9">
    <location>
        <begin position="235"/>
        <end position="480"/>
    </location>
</feature>
<evidence type="ECO:0000256" key="4">
    <source>
        <dbReference type="ARBA" id="ARBA00022692"/>
    </source>
</evidence>
<gene>
    <name evidence="10" type="ORF">UFOPK1909_00904</name>
</gene>
<evidence type="ECO:0000259" key="9">
    <source>
        <dbReference type="PROSITE" id="PS50263"/>
    </source>
</evidence>
<feature type="transmembrane region" description="Helical" evidence="8">
    <location>
        <begin position="12"/>
        <end position="30"/>
    </location>
</feature>
<dbReference type="PROSITE" id="PS50263">
    <property type="entry name" value="CN_HYDROLASE"/>
    <property type="match status" value="1"/>
</dbReference>
<dbReference type="InterPro" id="IPR003010">
    <property type="entry name" value="C-N_Hydrolase"/>
</dbReference>
<evidence type="ECO:0000256" key="1">
    <source>
        <dbReference type="ARBA" id="ARBA00004651"/>
    </source>
</evidence>
<keyword evidence="6 8" id="KW-0472">Membrane</keyword>
<dbReference type="InterPro" id="IPR045378">
    <property type="entry name" value="LNT_N"/>
</dbReference>
<dbReference type="Pfam" id="PF00795">
    <property type="entry name" value="CN_hydrolase"/>
    <property type="match status" value="1"/>
</dbReference>
<evidence type="ECO:0000313" key="10">
    <source>
        <dbReference type="EMBL" id="CAB4626334.1"/>
    </source>
</evidence>
<organism evidence="10">
    <name type="scientific">freshwater metagenome</name>
    <dbReference type="NCBI Taxonomy" id="449393"/>
    <lineage>
        <taxon>unclassified sequences</taxon>
        <taxon>metagenomes</taxon>
        <taxon>ecological metagenomes</taxon>
    </lineage>
</organism>
<dbReference type="GO" id="GO:0016410">
    <property type="term" value="F:N-acyltransferase activity"/>
    <property type="evidence" value="ECO:0007669"/>
    <property type="project" value="InterPro"/>
</dbReference>
<dbReference type="InterPro" id="IPR036526">
    <property type="entry name" value="C-N_Hydrolase_sf"/>
</dbReference>
<evidence type="ECO:0000256" key="5">
    <source>
        <dbReference type="ARBA" id="ARBA00022989"/>
    </source>
</evidence>
<dbReference type="Gene3D" id="3.60.110.10">
    <property type="entry name" value="Carbon-nitrogen hydrolase"/>
    <property type="match status" value="1"/>
</dbReference>
<dbReference type="PANTHER" id="PTHR38686:SF1">
    <property type="entry name" value="APOLIPOPROTEIN N-ACYLTRANSFERASE"/>
    <property type="match status" value="1"/>
</dbReference>
<evidence type="ECO:0000256" key="6">
    <source>
        <dbReference type="ARBA" id="ARBA00023136"/>
    </source>
</evidence>